<dbReference type="RefSeq" id="WP_263720780.1">
    <property type="nucleotide sequence ID" value="NZ_JAOWLA010000004.1"/>
</dbReference>
<accession>A0ABT2YZH7</accession>
<comment type="subcellular location">
    <subcellularLocation>
        <location evidence="1">Cell membrane</location>
        <topology evidence="1">Multi-pass membrane protein</topology>
    </subcellularLocation>
</comment>
<keyword evidence="5 6" id="KW-0472">Membrane</keyword>
<dbReference type="EMBL" id="JAOWLA010000004">
    <property type="protein sequence ID" value="MCV2864287.1"/>
    <property type="molecule type" value="Genomic_DNA"/>
</dbReference>
<evidence type="ECO:0000256" key="1">
    <source>
        <dbReference type="ARBA" id="ARBA00004651"/>
    </source>
</evidence>
<dbReference type="Pfam" id="PF03739">
    <property type="entry name" value="LptF_LptG"/>
    <property type="match status" value="1"/>
</dbReference>
<feature type="transmembrane region" description="Helical" evidence="6">
    <location>
        <begin position="307"/>
        <end position="326"/>
    </location>
</feature>
<reference evidence="7 8" key="1">
    <citation type="submission" date="2022-10" db="EMBL/GenBank/DDBJ databases">
        <title>Defluviimonas sp. nov., isolated from ocean surface water.</title>
        <authorList>
            <person name="He W."/>
            <person name="Wang L."/>
            <person name="Zhang D.-F."/>
        </authorList>
    </citation>
    <scope>NUCLEOTIDE SEQUENCE [LARGE SCALE GENOMIC DNA]</scope>
    <source>
        <strain evidence="7 8">WL0075</strain>
    </source>
</reference>
<evidence type="ECO:0000256" key="5">
    <source>
        <dbReference type="ARBA" id="ARBA00023136"/>
    </source>
</evidence>
<dbReference type="PANTHER" id="PTHR33529:SF2">
    <property type="entry name" value="LIPOPOLYSACCHARIDE EXPORT SYSTEM PERMEASE PROTEIN LPTG"/>
    <property type="match status" value="1"/>
</dbReference>
<dbReference type="NCBIfam" id="TIGR04408">
    <property type="entry name" value="LptG_lptG"/>
    <property type="match status" value="1"/>
</dbReference>
<evidence type="ECO:0000256" key="4">
    <source>
        <dbReference type="ARBA" id="ARBA00022989"/>
    </source>
</evidence>
<evidence type="ECO:0000256" key="3">
    <source>
        <dbReference type="ARBA" id="ARBA00022692"/>
    </source>
</evidence>
<keyword evidence="3 6" id="KW-0812">Transmembrane</keyword>
<keyword evidence="8" id="KW-1185">Reference proteome</keyword>
<dbReference type="InterPro" id="IPR005495">
    <property type="entry name" value="LptG/LptF_permease"/>
</dbReference>
<evidence type="ECO:0000313" key="8">
    <source>
        <dbReference type="Proteomes" id="UP001652503"/>
    </source>
</evidence>
<dbReference type="InterPro" id="IPR030923">
    <property type="entry name" value="LptG"/>
</dbReference>
<protein>
    <submittedName>
        <fullName evidence="7">LPS export ABC transporter permease LptG</fullName>
    </submittedName>
</protein>
<sequence>MTLTFYIARRFLTLFAMVFGGFLLLLTLIDMVEQVRRFEGIGMGEAARLAVLSVPSTLYRILPLIVILSTVGLFLSLARSSELVITRAAGRSALVTLMAPVGAALLIGAFGVSVLNPIAAATTRAYDLRSGQHDTSSSTLSVSGEGFWLRQGGAEGQTVIHAERSNADGTALWNVTFLTLTQDGQPARRVTAASAVLEPGGWRLSEIKEWPLGAGRNPEAASILAPELLLSSDLTADRIRNSFSQPSTIPIWDLPEFIDGLQSAGFSARAHMVWLQMELSLPLFLAAMVLIGAGFTMRHVRFGRTGLMVLLALVSGYAVFFLRNFAQVLGENGQIPVALAAWSPPVAATFLSLGLLLHLEEG</sequence>
<dbReference type="Proteomes" id="UP001652503">
    <property type="component" value="Unassembled WGS sequence"/>
</dbReference>
<dbReference type="PANTHER" id="PTHR33529">
    <property type="entry name" value="SLR0882 PROTEIN-RELATED"/>
    <property type="match status" value="1"/>
</dbReference>
<feature type="transmembrane region" description="Helical" evidence="6">
    <location>
        <begin position="273"/>
        <end position="295"/>
    </location>
</feature>
<feature type="transmembrane region" description="Helical" evidence="6">
    <location>
        <begin position="61"/>
        <end position="80"/>
    </location>
</feature>
<evidence type="ECO:0000256" key="6">
    <source>
        <dbReference type="SAM" id="Phobius"/>
    </source>
</evidence>
<feature type="transmembrane region" description="Helical" evidence="6">
    <location>
        <begin position="338"/>
        <end position="359"/>
    </location>
</feature>
<organism evidence="7 8">
    <name type="scientific">Albidovulum sediminicola</name>
    <dbReference type="NCBI Taxonomy" id="2984331"/>
    <lineage>
        <taxon>Bacteria</taxon>
        <taxon>Pseudomonadati</taxon>
        <taxon>Pseudomonadota</taxon>
        <taxon>Alphaproteobacteria</taxon>
        <taxon>Rhodobacterales</taxon>
        <taxon>Paracoccaceae</taxon>
        <taxon>Albidovulum</taxon>
    </lineage>
</organism>
<gene>
    <name evidence="7" type="primary">lptG</name>
    <name evidence="7" type="ORF">OE647_05975</name>
</gene>
<keyword evidence="4 6" id="KW-1133">Transmembrane helix</keyword>
<comment type="caution">
    <text evidence="7">The sequence shown here is derived from an EMBL/GenBank/DDBJ whole genome shotgun (WGS) entry which is preliminary data.</text>
</comment>
<name>A0ABT2YZH7_9RHOB</name>
<keyword evidence="2" id="KW-1003">Cell membrane</keyword>
<feature type="transmembrane region" description="Helical" evidence="6">
    <location>
        <begin position="92"/>
        <end position="115"/>
    </location>
</feature>
<evidence type="ECO:0000313" key="7">
    <source>
        <dbReference type="EMBL" id="MCV2864287.1"/>
    </source>
</evidence>
<evidence type="ECO:0000256" key="2">
    <source>
        <dbReference type="ARBA" id="ARBA00022475"/>
    </source>
</evidence>
<proteinExistence type="predicted"/>